<reference evidence="2" key="1">
    <citation type="journal article" date="2017" name="Nature">
        <title>The sunflower genome provides insights into oil metabolism, flowering and Asterid evolution.</title>
        <authorList>
            <person name="Badouin H."/>
            <person name="Gouzy J."/>
            <person name="Grassa C.J."/>
            <person name="Murat F."/>
            <person name="Staton S.E."/>
            <person name="Cottret L."/>
            <person name="Lelandais-Briere C."/>
            <person name="Owens G.L."/>
            <person name="Carrere S."/>
            <person name="Mayjonade B."/>
            <person name="Legrand L."/>
            <person name="Gill N."/>
            <person name="Kane N.C."/>
            <person name="Bowers J.E."/>
            <person name="Hubner S."/>
            <person name="Bellec A."/>
            <person name="Berard A."/>
            <person name="Berges H."/>
            <person name="Blanchet N."/>
            <person name="Boniface M.C."/>
            <person name="Brunel D."/>
            <person name="Catrice O."/>
            <person name="Chaidir N."/>
            <person name="Claudel C."/>
            <person name="Donnadieu C."/>
            <person name="Faraut T."/>
            <person name="Fievet G."/>
            <person name="Helmstetter N."/>
            <person name="King M."/>
            <person name="Knapp S.J."/>
            <person name="Lai Z."/>
            <person name="Le Paslier M.C."/>
            <person name="Lippi Y."/>
            <person name="Lorenzon L."/>
            <person name="Mandel J.R."/>
            <person name="Marage G."/>
            <person name="Marchand G."/>
            <person name="Marquand E."/>
            <person name="Bret-Mestries E."/>
            <person name="Morien E."/>
            <person name="Nambeesan S."/>
            <person name="Nguyen T."/>
            <person name="Pegot-Espagnet P."/>
            <person name="Pouilly N."/>
            <person name="Raftis F."/>
            <person name="Sallet E."/>
            <person name="Schiex T."/>
            <person name="Thomas J."/>
            <person name="Vandecasteele C."/>
            <person name="Vares D."/>
            <person name="Vear F."/>
            <person name="Vautrin S."/>
            <person name="Crespi M."/>
            <person name="Mangin B."/>
            <person name="Burke J.M."/>
            <person name="Salse J."/>
            <person name="Munos S."/>
            <person name="Vincourt P."/>
            <person name="Rieseberg L.H."/>
            <person name="Langlade N.B."/>
        </authorList>
    </citation>
    <scope>NUCLEOTIDE SEQUENCE [LARGE SCALE GENOMIC DNA]</scope>
    <source>
        <strain evidence="2">cv. SF193</strain>
    </source>
</reference>
<evidence type="ECO:0000313" key="1">
    <source>
        <dbReference type="EMBL" id="OTG10781.1"/>
    </source>
</evidence>
<organism evidence="1 2">
    <name type="scientific">Helianthus annuus</name>
    <name type="common">Common sunflower</name>
    <dbReference type="NCBI Taxonomy" id="4232"/>
    <lineage>
        <taxon>Eukaryota</taxon>
        <taxon>Viridiplantae</taxon>
        <taxon>Streptophyta</taxon>
        <taxon>Embryophyta</taxon>
        <taxon>Tracheophyta</taxon>
        <taxon>Spermatophyta</taxon>
        <taxon>Magnoliopsida</taxon>
        <taxon>eudicotyledons</taxon>
        <taxon>Gunneridae</taxon>
        <taxon>Pentapetalae</taxon>
        <taxon>asterids</taxon>
        <taxon>campanulids</taxon>
        <taxon>Asterales</taxon>
        <taxon>Asteraceae</taxon>
        <taxon>Asteroideae</taxon>
        <taxon>Heliantheae alliance</taxon>
        <taxon>Heliantheae</taxon>
        <taxon>Helianthus</taxon>
    </lineage>
</organism>
<dbReference type="EMBL" id="CM007899">
    <property type="protein sequence ID" value="OTG10781.1"/>
    <property type="molecule type" value="Genomic_DNA"/>
</dbReference>
<proteinExistence type="predicted"/>
<dbReference type="Proteomes" id="UP000215914">
    <property type="component" value="Chromosome 10"/>
</dbReference>
<sequence length="92" mass="10632">MLIAGTLYVEDVLLRKVSFMDESKTIDIHFIPSLNIMVSFYINCINVLFTASMTKFCYVKPTMMMGQKKSEFQGLSFIFIPIFRPHNSLLPK</sequence>
<evidence type="ECO:0000313" key="2">
    <source>
        <dbReference type="Proteomes" id="UP000215914"/>
    </source>
</evidence>
<protein>
    <submittedName>
        <fullName evidence="1">Uncharacterized protein</fullName>
    </submittedName>
</protein>
<dbReference type="AlphaFoldDB" id="A0A251TLC0"/>
<accession>A0A251TLC0</accession>
<gene>
    <name evidence="1" type="ORF">HannXRQ_Chr10g0291471</name>
</gene>
<name>A0A251TLC0_HELAN</name>
<dbReference type="InParanoid" id="A0A251TLC0"/>
<keyword evidence="2" id="KW-1185">Reference proteome</keyword>